<name>A0A4S2LXG2_OPIFE</name>
<evidence type="ECO:0000313" key="8">
    <source>
        <dbReference type="EMBL" id="TGZ68572.1"/>
    </source>
</evidence>
<keyword evidence="3 6" id="KW-0812">Transmembrane</keyword>
<evidence type="ECO:0000259" key="7">
    <source>
        <dbReference type="Pfam" id="PF10277"/>
    </source>
</evidence>
<organism evidence="8 9">
    <name type="scientific">Opisthorchis felineus</name>
    <dbReference type="NCBI Taxonomy" id="147828"/>
    <lineage>
        <taxon>Eukaryota</taxon>
        <taxon>Metazoa</taxon>
        <taxon>Spiralia</taxon>
        <taxon>Lophotrochozoa</taxon>
        <taxon>Platyhelminthes</taxon>
        <taxon>Trematoda</taxon>
        <taxon>Digenea</taxon>
        <taxon>Opisthorchiida</taxon>
        <taxon>Opisthorchiata</taxon>
        <taxon>Opisthorchiidae</taxon>
        <taxon>Opisthorchis</taxon>
    </lineage>
</organism>
<feature type="transmembrane region" description="Helical" evidence="6">
    <location>
        <begin position="53"/>
        <end position="73"/>
    </location>
</feature>
<evidence type="ECO:0000256" key="1">
    <source>
        <dbReference type="ARBA" id="ARBA00004127"/>
    </source>
</evidence>
<gene>
    <name evidence="8" type="ORF">CRM22_004184</name>
</gene>
<comment type="subcellular location">
    <subcellularLocation>
        <location evidence="1">Endomembrane system</location>
        <topology evidence="1">Multi-pass membrane protein</topology>
    </subcellularLocation>
</comment>
<sequence length="246" mass="27658">MSSFPLHYFPIAFCVIMVLNVIVSYAISTAFGDSSALFPYISDTGSIPPESCVFGLFLNVGTFFGCLSVYAWYGHQMDRLTKLASPKTHIMHAYFSLAFGLAAVFGLCIVGNFQESSLFSIHLTGAFMLFGCSSVYITLCSHASRKHLSSPRWLWVLRAVLAAICVMSFASMSAFITLCSGIRKLPPKKWNPDDDRYVYHALSVTFEWLMTFAVLSHFLTMAYELQDYKLSPLRVRYRYVPTTLET</sequence>
<keyword evidence="4 6" id="KW-1133">Transmembrane helix</keyword>
<evidence type="ECO:0000256" key="5">
    <source>
        <dbReference type="ARBA" id="ARBA00023136"/>
    </source>
</evidence>
<feature type="transmembrane region" description="Helical" evidence="6">
    <location>
        <begin position="153"/>
        <end position="177"/>
    </location>
</feature>
<protein>
    <recommendedName>
        <fullName evidence="7">CWH43-like N-terminal domain-containing protein</fullName>
    </recommendedName>
</protein>
<dbReference type="OrthoDB" id="191706at2759"/>
<keyword evidence="9" id="KW-1185">Reference proteome</keyword>
<evidence type="ECO:0000256" key="2">
    <source>
        <dbReference type="ARBA" id="ARBA00006565"/>
    </source>
</evidence>
<dbReference type="PANTHER" id="PTHR21324">
    <property type="entry name" value="FASTING-INDUCIBLE INTEGRAL MEMBRANE PROTEIN TM6P1-RELATED"/>
    <property type="match status" value="1"/>
</dbReference>
<evidence type="ECO:0000313" key="9">
    <source>
        <dbReference type="Proteomes" id="UP000308267"/>
    </source>
</evidence>
<evidence type="ECO:0000256" key="3">
    <source>
        <dbReference type="ARBA" id="ARBA00022692"/>
    </source>
</evidence>
<feature type="transmembrane region" description="Helical" evidence="6">
    <location>
        <begin position="119"/>
        <end position="141"/>
    </location>
</feature>
<comment type="caution">
    <text evidence="8">The sequence shown here is derived from an EMBL/GenBank/DDBJ whole genome shotgun (WGS) entry which is preliminary data.</text>
</comment>
<accession>A0A4S2LXG2</accession>
<feature type="transmembrane region" description="Helical" evidence="6">
    <location>
        <begin position="197"/>
        <end position="219"/>
    </location>
</feature>
<dbReference type="InterPro" id="IPR050911">
    <property type="entry name" value="DRAM/TMEM150_Autophagy_Mod"/>
</dbReference>
<feature type="transmembrane region" description="Helical" evidence="6">
    <location>
        <begin position="94"/>
        <end position="113"/>
    </location>
</feature>
<feature type="domain" description="CWH43-like N-terminal" evidence="7">
    <location>
        <begin position="6"/>
        <end position="227"/>
    </location>
</feature>
<dbReference type="AlphaFoldDB" id="A0A4S2LXG2"/>
<evidence type="ECO:0000256" key="4">
    <source>
        <dbReference type="ARBA" id="ARBA00022989"/>
    </source>
</evidence>
<reference evidence="8 9" key="1">
    <citation type="journal article" date="2019" name="BMC Genomics">
        <title>New insights from Opisthorchis felineus genome: update on genomics of the epidemiologically important liver flukes.</title>
        <authorList>
            <person name="Ershov N.I."/>
            <person name="Mordvinov V.A."/>
            <person name="Prokhortchouk E.B."/>
            <person name="Pakharukova M.Y."/>
            <person name="Gunbin K.V."/>
            <person name="Ustyantsev K."/>
            <person name="Genaev M.A."/>
            <person name="Blinov A.G."/>
            <person name="Mazur A."/>
            <person name="Boulygina E."/>
            <person name="Tsygankova S."/>
            <person name="Khrameeva E."/>
            <person name="Chekanov N."/>
            <person name="Fan G."/>
            <person name="Xiao A."/>
            <person name="Zhang H."/>
            <person name="Xu X."/>
            <person name="Yang H."/>
            <person name="Solovyev V."/>
            <person name="Lee S.M."/>
            <person name="Liu X."/>
            <person name="Afonnikov D.A."/>
            <person name="Skryabin K.G."/>
        </authorList>
    </citation>
    <scope>NUCLEOTIDE SEQUENCE [LARGE SCALE GENOMIC DNA]</scope>
    <source>
        <strain evidence="8">AK-0245</strain>
        <tissue evidence="8">Whole organism</tissue>
    </source>
</reference>
<dbReference type="GO" id="GO:0012505">
    <property type="term" value="C:endomembrane system"/>
    <property type="evidence" value="ECO:0007669"/>
    <property type="project" value="UniProtKB-SubCell"/>
</dbReference>
<dbReference type="EMBL" id="SJOL01006358">
    <property type="protein sequence ID" value="TGZ68572.1"/>
    <property type="molecule type" value="Genomic_DNA"/>
</dbReference>
<keyword evidence="5 6" id="KW-0472">Membrane</keyword>
<evidence type="ECO:0000256" key="6">
    <source>
        <dbReference type="SAM" id="Phobius"/>
    </source>
</evidence>
<feature type="transmembrane region" description="Helical" evidence="6">
    <location>
        <begin position="7"/>
        <end position="27"/>
    </location>
</feature>
<dbReference type="Proteomes" id="UP000308267">
    <property type="component" value="Unassembled WGS sequence"/>
</dbReference>
<dbReference type="PANTHER" id="PTHR21324:SF2">
    <property type="entry name" value="EG:22E5.9 PROTEIN"/>
    <property type="match status" value="1"/>
</dbReference>
<dbReference type="Pfam" id="PF10277">
    <property type="entry name" value="Frag1"/>
    <property type="match status" value="1"/>
</dbReference>
<proteinExistence type="inferred from homology"/>
<dbReference type="InterPro" id="IPR019402">
    <property type="entry name" value="CWH43_N"/>
</dbReference>
<comment type="similarity">
    <text evidence="2">Belongs to the DRAM/TMEM150 family.</text>
</comment>